<reference evidence="2" key="1">
    <citation type="journal article" date="2020" name="bioRxiv">
        <title>Chromosome-level reference genome of the European wasp spider Argiope bruennichi: a resource for studies on range expansion and evolutionary adaptation.</title>
        <authorList>
            <person name="Sheffer M.M."/>
            <person name="Hoppe A."/>
            <person name="Krehenwinkel H."/>
            <person name="Uhl G."/>
            <person name="Kuss A.W."/>
            <person name="Jensen L."/>
            <person name="Jensen C."/>
            <person name="Gillespie R.G."/>
            <person name="Hoff K.J."/>
            <person name="Prost S."/>
        </authorList>
    </citation>
    <scope>NUCLEOTIDE SEQUENCE</scope>
</reference>
<feature type="signal peptide" evidence="1">
    <location>
        <begin position="1"/>
        <end position="21"/>
    </location>
</feature>
<keyword evidence="1" id="KW-0732">Signal</keyword>
<gene>
    <name evidence="2" type="ORF">HNY73_017262</name>
</gene>
<feature type="chain" id="PRO_5035736613" evidence="1">
    <location>
        <begin position="22"/>
        <end position="226"/>
    </location>
</feature>
<evidence type="ECO:0000313" key="3">
    <source>
        <dbReference type="Proteomes" id="UP000807504"/>
    </source>
</evidence>
<keyword evidence="3" id="KW-1185">Reference proteome</keyword>
<evidence type="ECO:0000313" key="2">
    <source>
        <dbReference type="EMBL" id="KAF8774743.1"/>
    </source>
</evidence>
<dbReference type="AlphaFoldDB" id="A0A8T0EL01"/>
<proteinExistence type="predicted"/>
<dbReference type="Proteomes" id="UP000807504">
    <property type="component" value="Unassembled WGS sequence"/>
</dbReference>
<protein>
    <submittedName>
        <fullName evidence="2">Uncharacterized protein</fullName>
    </submittedName>
</protein>
<evidence type="ECO:0000256" key="1">
    <source>
        <dbReference type="SAM" id="SignalP"/>
    </source>
</evidence>
<reference evidence="2" key="2">
    <citation type="submission" date="2020-06" db="EMBL/GenBank/DDBJ databases">
        <authorList>
            <person name="Sheffer M."/>
        </authorList>
    </citation>
    <scope>NUCLEOTIDE SEQUENCE</scope>
</reference>
<organism evidence="2 3">
    <name type="scientific">Argiope bruennichi</name>
    <name type="common">Wasp spider</name>
    <name type="synonym">Aranea bruennichi</name>
    <dbReference type="NCBI Taxonomy" id="94029"/>
    <lineage>
        <taxon>Eukaryota</taxon>
        <taxon>Metazoa</taxon>
        <taxon>Ecdysozoa</taxon>
        <taxon>Arthropoda</taxon>
        <taxon>Chelicerata</taxon>
        <taxon>Arachnida</taxon>
        <taxon>Araneae</taxon>
        <taxon>Araneomorphae</taxon>
        <taxon>Entelegynae</taxon>
        <taxon>Araneoidea</taxon>
        <taxon>Araneidae</taxon>
        <taxon>Argiope</taxon>
    </lineage>
</organism>
<name>A0A8T0EL01_ARGBR</name>
<sequence>MATSVVLLVSSVLLIVRATLGEIDCENSPFVHCEVPKSFKELPQDISEFRVHCSETKSYLRCAKEYQDKCGTARIELFRSEDLFEATYNAISEVCEEGTLLNIVAIENLKCFNDTFSKTECRKEAAEFSEPLIERLNEDPEFEHQNTLDIFCLEETLSTSCVLRALSENCGKLVEEATLEFIRLSKSLEYACSVEGAKSILEQLDSLDLNEEKKKSVIQLLQKLLE</sequence>
<dbReference type="EMBL" id="JABXBU010002227">
    <property type="protein sequence ID" value="KAF8774743.1"/>
    <property type="molecule type" value="Genomic_DNA"/>
</dbReference>
<comment type="caution">
    <text evidence="2">The sequence shown here is derived from an EMBL/GenBank/DDBJ whole genome shotgun (WGS) entry which is preliminary data.</text>
</comment>
<accession>A0A8T0EL01</accession>